<dbReference type="GO" id="GO:0008033">
    <property type="term" value="P:tRNA processing"/>
    <property type="evidence" value="ECO:0007669"/>
    <property type="project" value="UniProtKB-KW"/>
</dbReference>
<evidence type="ECO:0000259" key="7">
    <source>
        <dbReference type="SMART" id="SM01144"/>
    </source>
</evidence>
<keyword evidence="3" id="KW-0949">S-adenosyl-L-methionine</keyword>
<feature type="region of interest" description="Disordered" evidence="6">
    <location>
        <begin position="206"/>
        <end position="243"/>
    </location>
</feature>
<evidence type="ECO:0000256" key="1">
    <source>
        <dbReference type="ARBA" id="ARBA00012386"/>
    </source>
</evidence>
<name>A0A9E2L101_9SPIR</name>
<dbReference type="SMART" id="SM01144">
    <property type="entry name" value="DTW"/>
    <property type="match status" value="1"/>
</dbReference>
<comment type="caution">
    <text evidence="8">The sequence shown here is derived from an EMBL/GenBank/DDBJ whole genome shotgun (WGS) entry which is preliminary data.</text>
</comment>
<accession>A0A9E2L101</accession>
<organism evidence="8 9">
    <name type="scientific">Candidatus Treponema excrementipullorum</name>
    <dbReference type="NCBI Taxonomy" id="2838768"/>
    <lineage>
        <taxon>Bacteria</taxon>
        <taxon>Pseudomonadati</taxon>
        <taxon>Spirochaetota</taxon>
        <taxon>Spirochaetia</taxon>
        <taxon>Spirochaetales</taxon>
        <taxon>Treponemataceae</taxon>
        <taxon>Treponema</taxon>
    </lineage>
</organism>
<evidence type="ECO:0000313" key="8">
    <source>
        <dbReference type="EMBL" id="MBU3849578.1"/>
    </source>
</evidence>
<dbReference type="AlphaFoldDB" id="A0A9E2L101"/>
<feature type="domain" description="DTW" evidence="7">
    <location>
        <begin position="1"/>
        <end position="201"/>
    </location>
</feature>
<protein>
    <recommendedName>
        <fullName evidence="1">tRNA-uridine aminocarboxypropyltransferase</fullName>
        <ecNumber evidence="1">2.5.1.25</ecNumber>
    </recommendedName>
</protein>
<comment type="similarity">
    <text evidence="5">Belongs to the TDD superfamily. DTWD2 family.</text>
</comment>
<evidence type="ECO:0000256" key="3">
    <source>
        <dbReference type="ARBA" id="ARBA00022691"/>
    </source>
</evidence>
<gene>
    <name evidence="8" type="ORF">IAA16_03335</name>
</gene>
<dbReference type="EMBL" id="JAHLFV010000072">
    <property type="protein sequence ID" value="MBU3849578.1"/>
    <property type="molecule type" value="Genomic_DNA"/>
</dbReference>
<reference evidence="8" key="2">
    <citation type="submission" date="2021-04" db="EMBL/GenBank/DDBJ databases">
        <authorList>
            <person name="Gilroy R."/>
        </authorList>
    </citation>
    <scope>NUCLEOTIDE SEQUENCE</scope>
    <source>
        <strain evidence="8">Gambia15-2214</strain>
    </source>
</reference>
<evidence type="ECO:0000256" key="5">
    <source>
        <dbReference type="ARBA" id="ARBA00034489"/>
    </source>
</evidence>
<evidence type="ECO:0000313" key="9">
    <source>
        <dbReference type="Proteomes" id="UP000823914"/>
    </source>
</evidence>
<keyword evidence="4" id="KW-0819">tRNA processing</keyword>
<reference evidence="8" key="1">
    <citation type="journal article" date="2021" name="PeerJ">
        <title>Extensive microbial diversity within the chicken gut microbiome revealed by metagenomics and culture.</title>
        <authorList>
            <person name="Gilroy R."/>
            <person name="Ravi A."/>
            <person name="Getino M."/>
            <person name="Pursley I."/>
            <person name="Horton D.L."/>
            <person name="Alikhan N.F."/>
            <person name="Baker D."/>
            <person name="Gharbi K."/>
            <person name="Hall N."/>
            <person name="Watson M."/>
            <person name="Adriaenssens E.M."/>
            <person name="Foster-Nyarko E."/>
            <person name="Jarju S."/>
            <person name="Secka A."/>
            <person name="Antonio M."/>
            <person name="Oren A."/>
            <person name="Chaudhuri R.R."/>
            <person name="La Ragione R."/>
            <person name="Hildebrand F."/>
            <person name="Pallen M.J."/>
        </authorList>
    </citation>
    <scope>NUCLEOTIDE SEQUENCE</scope>
    <source>
        <strain evidence="8">Gambia15-2214</strain>
    </source>
</reference>
<dbReference type="PANTHER" id="PTHR21392">
    <property type="entry name" value="TRNA-URIDINE AMINOCARBOXYPROPYLTRANSFERASE 2"/>
    <property type="match status" value="1"/>
</dbReference>
<evidence type="ECO:0000256" key="6">
    <source>
        <dbReference type="SAM" id="MobiDB-lite"/>
    </source>
</evidence>
<proteinExistence type="inferred from homology"/>
<dbReference type="Pfam" id="PF03942">
    <property type="entry name" value="DTW"/>
    <property type="match status" value="1"/>
</dbReference>
<dbReference type="Proteomes" id="UP000823914">
    <property type="component" value="Unassembled WGS sequence"/>
</dbReference>
<dbReference type="PANTHER" id="PTHR21392:SF0">
    <property type="entry name" value="TRNA-URIDINE AMINOCARBOXYPROPYLTRANSFERASE 2"/>
    <property type="match status" value="1"/>
</dbReference>
<dbReference type="EC" id="2.5.1.25" evidence="1"/>
<dbReference type="InterPro" id="IPR039262">
    <property type="entry name" value="DTWD2/TAPT"/>
</dbReference>
<dbReference type="GO" id="GO:0016432">
    <property type="term" value="F:tRNA-uridine aminocarboxypropyltransferase activity"/>
    <property type="evidence" value="ECO:0007669"/>
    <property type="project" value="UniProtKB-EC"/>
</dbReference>
<keyword evidence="2" id="KW-0808">Transferase</keyword>
<evidence type="ECO:0000256" key="2">
    <source>
        <dbReference type="ARBA" id="ARBA00022679"/>
    </source>
</evidence>
<dbReference type="InterPro" id="IPR005636">
    <property type="entry name" value="DTW"/>
</dbReference>
<evidence type="ECO:0000256" key="4">
    <source>
        <dbReference type="ARBA" id="ARBA00022694"/>
    </source>
</evidence>
<feature type="compositionally biased region" description="Basic and acidic residues" evidence="6">
    <location>
        <begin position="212"/>
        <end position="222"/>
    </location>
</feature>
<sequence>MSEKCLKCFRPLSTCYCSSIKTLETDVKFIFLMHPKEAYHQHTGTGRLACLSLKDAEIIVGIDFTHNAKLNRLLSDPDFFPMVLYPGEDSVTAEAPLLKERCNAGKKLLIIVVDATWFFAKKMLRLSPNVRNLPKISFKNIYTSEFTFKRQPAPGCVSTIESCFFLIKELQQAGVISTTVDPQPLMDVFRKMVDFQLEAEQQRIDAGIPGRHSYDNQRDLMRKGKPRRRRVSLEEQYTLPEQR</sequence>